<sequence length="119" mass="13860">MKKDADSQYFLSPKDGATNENVMADLAKTCGATEDMIHLQRPCTDGKRYDVIEVPYAFIAKMERNTREYEFKFLVFRQREGASEMEPWPFTKPKKVRRTKKVLGAKKALKNLQERRAKP</sequence>
<gene>
    <name evidence="1" type="ORF">A2591_03670</name>
</gene>
<organism evidence="1 2">
    <name type="scientific">Candidatus Yonathbacteria bacterium RIFOXYD1_FULL_52_36</name>
    <dbReference type="NCBI Taxonomy" id="1802730"/>
    <lineage>
        <taxon>Bacteria</taxon>
        <taxon>Candidatus Yonathiibacteriota</taxon>
    </lineage>
</organism>
<dbReference type="AlphaFoldDB" id="A0A1G2SLF0"/>
<protein>
    <submittedName>
        <fullName evidence="1">Uncharacterized protein</fullName>
    </submittedName>
</protein>
<evidence type="ECO:0000313" key="1">
    <source>
        <dbReference type="EMBL" id="OHA85786.1"/>
    </source>
</evidence>
<comment type="caution">
    <text evidence="1">The sequence shown here is derived from an EMBL/GenBank/DDBJ whole genome shotgun (WGS) entry which is preliminary data.</text>
</comment>
<proteinExistence type="predicted"/>
<evidence type="ECO:0000313" key="2">
    <source>
        <dbReference type="Proteomes" id="UP000178168"/>
    </source>
</evidence>
<reference evidence="1 2" key="1">
    <citation type="journal article" date="2016" name="Nat. Commun.">
        <title>Thousands of microbial genomes shed light on interconnected biogeochemical processes in an aquifer system.</title>
        <authorList>
            <person name="Anantharaman K."/>
            <person name="Brown C.T."/>
            <person name="Hug L.A."/>
            <person name="Sharon I."/>
            <person name="Castelle C.J."/>
            <person name="Probst A.J."/>
            <person name="Thomas B.C."/>
            <person name="Singh A."/>
            <person name="Wilkins M.J."/>
            <person name="Karaoz U."/>
            <person name="Brodie E.L."/>
            <person name="Williams K.H."/>
            <person name="Hubbard S.S."/>
            <person name="Banfield J.F."/>
        </authorList>
    </citation>
    <scope>NUCLEOTIDE SEQUENCE [LARGE SCALE GENOMIC DNA]</scope>
</reference>
<dbReference type="STRING" id="1802730.A2591_03670"/>
<accession>A0A1G2SLF0</accession>
<name>A0A1G2SLF0_9BACT</name>
<dbReference type="Proteomes" id="UP000178168">
    <property type="component" value="Unassembled WGS sequence"/>
</dbReference>
<dbReference type="EMBL" id="MHUZ01000017">
    <property type="protein sequence ID" value="OHA85786.1"/>
    <property type="molecule type" value="Genomic_DNA"/>
</dbReference>